<gene>
    <name evidence="1" type="ORF">AG4045_002245</name>
</gene>
<dbReference type="Proteomes" id="UP000593563">
    <property type="component" value="Unassembled WGS sequence"/>
</dbReference>
<sequence>MGRFSHPHILKLGHADLVVKIRESDFFDPQPPCPSSSSSSPFNITFRKQTSYRFLNPGRLSLSCSLSSPPIIAEYVESVDEKTICEDGSLFFKSQEKNKSRHDVRIALRSLKIKKSRYGQIFKKVMAYGRRYERRCNKVSNKKEVLKGLVVNLHFKKNFIGDRDSYREVMNIWQEESKSRARGDENILLLTN</sequence>
<proteinExistence type="predicted"/>
<protein>
    <submittedName>
        <fullName evidence="1">Uncharacterized protein</fullName>
    </submittedName>
</protein>
<accession>A0A6L5B947</accession>
<dbReference type="EMBL" id="WRXP01001509">
    <property type="protein sequence ID" value="KAF1002236.1"/>
    <property type="molecule type" value="Genomic_DNA"/>
</dbReference>
<name>A0A6L5B947_APIGR</name>
<keyword evidence="2" id="KW-1185">Reference proteome</keyword>
<comment type="caution">
    <text evidence="1">The sequence shown here is derived from an EMBL/GenBank/DDBJ whole genome shotgun (WGS) entry which is preliminary data.</text>
</comment>
<evidence type="ECO:0000313" key="1">
    <source>
        <dbReference type="EMBL" id="KAF1002236.1"/>
    </source>
</evidence>
<organism evidence="1 2">
    <name type="scientific">Apium graveolens</name>
    <name type="common">Celery</name>
    <dbReference type="NCBI Taxonomy" id="4045"/>
    <lineage>
        <taxon>Eukaryota</taxon>
        <taxon>Viridiplantae</taxon>
        <taxon>Streptophyta</taxon>
        <taxon>Embryophyta</taxon>
        <taxon>Tracheophyta</taxon>
        <taxon>Spermatophyta</taxon>
        <taxon>Magnoliopsida</taxon>
        <taxon>eudicotyledons</taxon>
        <taxon>Gunneridae</taxon>
        <taxon>Pentapetalae</taxon>
        <taxon>asterids</taxon>
        <taxon>campanulids</taxon>
        <taxon>Apiales</taxon>
        <taxon>Apiaceae</taxon>
        <taxon>Apioideae</taxon>
        <taxon>apioid superclade</taxon>
        <taxon>Apieae</taxon>
        <taxon>Apium</taxon>
    </lineage>
</organism>
<dbReference type="AlphaFoldDB" id="A0A6L5B947"/>
<reference evidence="1" key="1">
    <citation type="submission" date="2020-01" db="EMBL/GenBank/DDBJ databases">
        <title>The Celery Genome Sequence Reveals Sequential Paleo-tetraploidization, Resistance Gene Elimination, Karyotype Evolution, and Functional Innovation in Apiales.</title>
        <authorList>
            <person name="Song X."/>
        </authorList>
    </citation>
    <scope>NUCLEOTIDE SEQUENCE</scope>
    <source>
        <tissue evidence="1">Leaf</tissue>
    </source>
</reference>
<evidence type="ECO:0000313" key="2">
    <source>
        <dbReference type="Proteomes" id="UP000593563"/>
    </source>
</evidence>